<dbReference type="EMBL" id="FNFU01000002">
    <property type="protein sequence ID" value="SDK05626.1"/>
    <property type="molecule type" value="Genomic_DNA"/>
</dbReference>
<dbReference type="SUPFAM" id="SSF56112">
    <property type="entry name" value="Protein kinase-like (PK-like)"/>
    <property type="match status" value="1"/>
</dbReference>
<dbReference type="Gene3D" id="1.10.510.10">
    <property type="entry name" value="Transferase(Phosphotransferase) domain 1"/>
    <property type="match status" value="1"/>
</dbReference>
<evidence type="ECO:0000256" key="3">
    <source>
        <dbReference type="ARBA" id="ARBA00022679"/>
    </source>
</evidence>
<reference evidence="10 11" key="1">
    <citation type="submission" date="2016-10" db="EMBL/GenBank/DDBJ databases">
        <authorList>
            <person name="de Groot N.N."/>
        </authorList>
    </citation>
    <scope>NUCLEOTIDE SEQUENCE [LARGE SCALE GENOMIC DNA]</scope>
    <source>
        <strain evidence="10 11">CGMCC 1.5382</strain>
    </source>
</reference>
<protein>
    <recommendedName>
        <fullName evidence="1">non-specific serine/threonine protein kinase</fullName>
        <ecNumber evidence="1">2.7.11.1</ecNumber>
    </recommendedName>
</protein>
<feature type="transmembrane region" description="Helical" evidence="8">
    <location>
        <begin position="339"/>
        <end position="359"/>
    </location>
</feature>
<dbReference type="PROSITE" id="PS50011">
    <property type="entry name" value="PROTEIN_KINASE_DOM"/>
    <property type="match status" value="1"/>
</dbReference>
<dbReference type="OrthoDB" id="9762169at2"/>
<dbReference type="SMART" id="SM00220">
    <property type="entry name" value="S_TKc"/>
    <property type="match status" value="1"/>
</dbReference>
<dbReference type="PANTHER" id="PTHR43289:SF6">
    <property type="entry name" value="SERINE_THREONINE-PROTEIN KINASE NEKL-3"/>
    <property type="match status" value="1"/>
</dbReference>
<feature type="domain" description="Protein kinase" evidence="9">
    <location>
        <begin position="1"/>
        <end position="252"/>
    </location>
</feature>
<dbReference type="Proteomes" id="UP000198701">
    <property type="component" value="Unassembled WGS sequence"/>
</dbReference>
<evidence type="ECO:0000256" key="5">
    <source>
        <dbReference type="ARBA" id="ARBA00022777"/>
    </source>
</evidence>
<keyword evidence="3" id="KW-0808">Transferase</keyword>
<dbReference type="CDD" id="cd14014">
    <property type="entry name" value="STKc_PknB_like"/>
    <property type="match status" value="1"/>
</dbReference>
<feature type="region of interest" description="Disordered" evidence="7">
    <location>
        <begin position="365"/>
        <end position="392"/>
    </location>
</feature>
<evidence type="ECO:0000256" key="4">
    <source>
        <dbReference type="ARBA" id="ARBA00022741"/>
    </source>
</evidence>
<organism evidence="10 11">
    <name type="scientific">Cryobacterium psychrotolerans</name>
    <dbReference type="NCBI Taxonomy" id="386301"/>
    <lineage>
        <taxon>Bacteria</taxon>
        <taxon>Bacillati</taxon>
        <taxon>Actinomycetota</taxon>
        <taxon>Actinomycetes</taxon>
        <taxon>Micrococcales</taxon>
        <taxon>Microbacteriaceae</taxon>
        <taxon>Cryobacterium</taxon>
    </lineage>
</organism>
<keyword evidence="8" id="KW-1133">Transmembrane helix</keyword>
<keyword evidence="8" id="KW-0812">Transmembrane</keyword>
<dbReference type="GO" id="GO:0004674">
    <property type="term" value="F:protein serine/threonine kinase activity"/>
    <property type="evidence" value="ECO:0007669"/>
    <property type="project" value="UniProtKB-KW"/>
</dbReference>
<sequence>MAAVYQATDVILGRTVALKLFRNDSLDDSSGAERQSGEVALLASLNHFALVTLFDVGTAVIDGSARTFIVMEFIDGPDLRSQIAGGPLSAAEVAEMGADLAEALHYVHSQGIIHRDIKPANVLLAPSSFPGRISHAKLADFGIARLLDEARLTATGTLIGTASYLSPEQALGAAIGPPSDVYSFGLVLLECLTGERAYPGTAIESATARLQRQPEIPATLGRDWVNLLGAMTSREAADRPSASDAAVALRALASAGAGAADDATQLMPTGASDATALLATDAATALLPVSSPASALPSSDASAETVVLGRVQSPQDSDDTAARTTPGTGRPSRGGRRKWVPIILVVAAVVIGILAFVLLQRPSGPEATPPSYPAVEGPLGTHLQELQKSVEP</sequence>
<evidence type="ECO:0000256" key="2">
    <source>
        <dbReference type="ARBA" id="ARBA00022527"/>
    </source>
</evidence>
<keyword evidence="6" id="KW-0067">ATP-binding</keyword>
<name>A0A1G8YSA9_9MICO</name>
<evidence type="ECO:0000256" key="1">
    <source>
        <dbReference type="ARBA" id="ARBA00012513"/>
    </source>
</evidence>
<dbReference type="Gene3D" id="3.30.200.20">
    <property type="entry name" value="Phosphorylase Kinase, domain 1"/>
    <property type="match status" value="1"/>
</dbReference>
<evidence type="ECO:0000256" key="6">
    <source>
        <dbReference type="ARBA" id="ARBA00022840"/>
    </source>
</evidence>
<dbReference type="EC" id="2.7.11.1" evidence="1"/>
<dbReference type="STRING" id="386301.SAMN05216282_102271"/>
<gene>
    <name evidence="10" type="ORF">SAMN05216282_102271</name>
</gene>
<evidence type="ECO:0000313" key="10">
    <source>
        <dbReference type="EMBL" id="SDK05626.1"/>
    </source>
</evidence>
<dbReference type="PROSITE" id="PS00108">
    <property type="entry name" value="PROTEIN_KINASE_ST"/>
    <property type="match status" value="1"/>
</dbReference>
<accession>A0A1G8YSA9</accession>
<keyword evidence="4" id="KW-0547">Nucleotide-binding</keyword>
<dbReference type="GO" id="GO:0005524">
    <property type="term" value="F:ATP binding"/>
    <property type="evidence" value="ECO:0007669"/>
    <property type="project" value="UniProtKB-KW"/>
</dbReference>
<keyword evidence="2" id="KW-0723">Serine/threonine-protein kinase</keyword>
<dbReference type="InterPro" id="IPR008271">
    <property type="entry name" value="Ser/Thr_kinase_AS"/>
</dbReference>
<dbReference type="AlphaFoldDB" id="A0A1G8YSA9"/>
<dbReference type="PANTHER" id="PTHR43289">
    <property type="entry name" value="MITOGEN-ACTIVATED PROTEIN KINASE KINASE KINASE 20-RELATED"/>
    <property type="match status" value="1"/>
</dbReference>
<evidence type="ECO:0000259" key="9">
    <source>
        <dbReference type="PROSITE" id="PS50011"/>
    </source>
</evidence>
<dbReference type="Pfam" id="PF00069">
    <property type="entry name" value="Pkinase"/>
    <property type="match status" value="1"/>
</dbReference>
<keyword evidence="11" id="KW-1185">Reference proteome</keyword>
<evidence type="ECO:0000256" key="7">
    <source>
        <dbReference type="SAM" id="MobiDB-lite"/>
    </source>
</evidence>
<evidence type="ECO:0000256" key="8">
    <source>
        <dbReference type="SAM" id="Phobius"/>
    </source>
</evidence>
<feature type="region of interest" description="Disordered" evidence="7">
    <location>
        <begin position="310"/>
        <end position="334"/>
    </location>
</feature>
<evidence type="ECO:0000313" key="11">
    <source>
        <dbReference type="Proteomes" id="UP000198701"/>
    </source>
</evidence>
<keyword evidence="8" id="KW-0472">Membrane</keyword>
<keyword evidence="5 10" id="KW-0418">Kinase</keyword>
<dbReference type="InterPro" id="IPR011009">
    <property type="entry name" value="Kinase-like_dom_sf"/>
</dbReference>
<dbReference type="InterPro" id="IPR000719">
    <property type="entry name" value="Prot_kinase_dom"/>
</dbReference>
<proteinExistence type="predicted"/>